<dbReference type="AlphaFoldDB" id="A0A1F7YEV0"/>
<gene>
    <name evidence="2" type="ORF">A2627_02775</name>
</gene>
<evidence type="ECO:0000259" key="1">
    <source>
        <dbReference type="SMART" id="SM00382"/>
    </source>
</evidence>
<reference evidence="2 3" key="1">
    <citation type="journal article" date="2016" name="Nat. Commun.">
        <title>Thousands of microbial genomes shed light on interconnected biogeochemical processes in an aquifer system.</title>
        <authorList>
            <person name="Anantharaman K."/>
            <person name="Brown C.T."/>
            <person name="Hug L.A."/>
            <person name="Sharon I."/>
            <person name="Castelle C.J."/>
            <person name="Probst A.J."/>
            <person name="Thomas B.C."/>
            <person name="Singh A."/>
            <person name="Wilkins M.J."/>
            <person name="Karaoz U."/>
            <person name="Brodie E.L."/>
            <person name="Williams K.H."/>
            <person name="Hubbard S.S."/>
            <person name="Banfield J.F."/>
        </authorList>
    </citation>
    <scope>NUCLEOTIDE SEQUENCE [LARGE SCALE GENOMIC DNA]</scope>
</reference>
<protein>
    <recommendedName>
        <fullName evidence="1">AAA+ ATPase domain-containing protein</fullName>
    </recommendedName>
</protein>
<dbReference type="Gene3D" id="3.40.50.300">
    <property type="entry name" value="P-loop containing nucleotide triphosphate hydrolases"/>
    <property type="match status" value="1"/>
</dbReference>
<dbReference type="InterPro" id="IPR003593">
    <property type="entry name" value="AAA+_ATPase"/>
</dbReference>
<dbReference type="Proteomes" id="UP000178851">
    <property type="component" value="Unassembled WGS sequence"/>
</dbReference>
<dbReference type="SMART" id="SM00382">
    <property type="entry name" value="AAA"/>
    <property type="match status" value="1"/>
</dbReference>
<evidence type="ECO:0000313" key="3">
    <source>
        <dbReference type="Proteomes" id="UP000178851"/>
    </source>
</evidence>
<evidence type="ECO:0000313" key="2">
    <source>
        <dbReference type="EMBL" id="OGM25851.1"/>
    </source>
</evidence>
<sequence>MLITRSLEKDIAKYLRGNTKKILFIWGPRRSGKTTLLKKISEKLKTPIFNFDLLSARENFVPREENLKKLISEHKIILIDEVQSYPESTLALKILTDQFNAKIIATGSSELRKKSQDFDTLTGRYIESFCLPLSIEEVKNNSKTRSYQEEEFLRNLLEQSQIFGLYPEIFSFKGGESQKIELLENILDSYVIKDIVDIYNLKNAKLAKDILTKIALQLGSEVSIREIAGSLSANVETVANYIEIFIKNYILIPLPSFKTNLRRAVSENRKLFFYDLGIRNALVKDFREVSLRPDKGGVFENFILSEIEKSKRNHHTKFSSYFYREYSGKEVDLVVEDYKKNYISVEIKYSSEKAKRVFPLTHQLRVINSQNYFERIKELQTH</sequence>
<dbReference type="PANTHER" id="PTHR43566:SF1">
    <property type="entry name" value="AAA+ ATPASE DOMAIN-CONTAINING PROTEIN"/>
    <property type="match status" value="1"/>
</dbReference>
<comment type="caution">
    <text evidence="2">The sequence shown here is derived from an EMBL/GenBank/DDBJ whole genome shotgun (WGS) entry which is preliminary data.</text>
</comment>
<organism evidence="2 3">
    <name type="scientific">Candidatus Woesebacteria bacterium RIFCSPHIGHO2_01_FULL_39_28</name>
    <dbReference type="NCBI Taxonomy" id="1802496"/>
    <lineage>
        <taxon>Bacteria</taxon>
        <taxon>Candidatus Woeseibacteriota</taxon>
    </lineage>
</organism>
<proteinExistence type="predicted"/>
<feature type="domain" description="AAA+ ATPase" evidence="1">
    <location>
        <begin position="19"/>
        <end position="221"/>
    </location>
</feature>
<name>A0A1F7YEV0_9BACT</name>
<dbReference type="SUPFAM" id="SSF52540">
    <property type="entry name" value="P-loop containing nucleoside triphosphate hydrolases"/>
    <property type="match status" value="1"/>
</dbReference>
<dbReference type="EMBL" id="MGGI01000019">
    <property type="protein sequence ID" value="OGM25851.1"/>
    <property type="molecule type" value="Genomic_DNA"/>
</dbReference>
<dbReference type="InterPro" id="IPR025420">
    <property type="entry name" value="DUF4143"/>
</dbReference>
<accession>A0A1F7YEV0</accession>
<dbReference type="Pfam" id="PF13635">
    <property type="entry name" value="DUF4143"/>
    <property type="match status" value="1"/>
</dbReference>
<dbReference type="Pfam" id="PF13173">
    <property type="entry name" value="AAA_14"/>
    <property type="match status" value="1"/>
</dbReference>
<dbReference type="InterPro" id="IPR027417">
    <property type="entry name" value="P-loop_NTPase"/>
</dbReference>
<dbReference type="PANTHER" id="PTHR43566">
    <property type="entry name" value="CONSERVED PROTEIN"/>
    <property type="match status" value="1"/>
</dbReference>
<dbReference type="InterPro" id="IPR041682">
    <property type="entry name" value="AAA_14"/>
</dbReference>